<comment type="caution">
    <text evidence="1">The sequence shown here is derived from an EMBL/GenBank/DDBJ whole genome shotgun (WGS) entry which is preliminary data.</text>
</comment>
<accession>A0A937XFV8</accession>
<dbReference type="EMBL" id="VGIR01000038">
    <property type="protein sequence ID" value="MBM3331639.1"/>
    <property type="molecule type" value="Genomic_DNA"/>
</dbReference>
<name>A0A937XFV8_UNCW3</name>
<dbReference type="Proteomes" id="UP000779900">
    <property type="component" value="Unassembled WGS sequence"/>
</dbReference>
<organism evidence="1 2">
    <name type="scientific">candidate division WOR-3 bacterium</name>
    <dbReference type="NCBI Taxonomy" id="2052148"/>
    <lineage>
        <taxon>Bacteria</taxon>
        <taxon>Bacteria division WOR-3</taxon>
    </lineage>
</organism>
<reference evidence="1" key="1">
    <citation type="submission" date="2019-03" db="EMBL/GenBank/DDBJ databases">
        <title>Lake Tanganyika Metagenome-Assembled Genomes (MAGs).</title>
        <authorList>
            <person name="Tran P."/>
        </authorList>
    </citation>
    <scope>NUCLEOTIDE SEQUENCE</scope>
    <source>
        <strain evidence="1">K_DeepCast_150m_m2_040</strain>
    </source>
</reference>
<protein>
    <submittedName>
        <fullName evidence="1">Uncharacterized protein</fullName>
    </submittedName>
</protein>
<evidence type="ECO:0000313" key="1">
    <source>
        <dbReference type="EMBL" id="MBM3331639.1"/>
    </source>
</evidence>
<proteinExistence type="predicted"/>
<gene>
    <name evidence="1" type="ORF">FJY68_07295</name>
</gene>
<sequence length="91" mass="10115">MRVEKWEAKMTEGALSPVMKHRLELAERKHFAAAERSVQVGELVRMVLNGVDENRPVPTSSLSSYMAFGRQVARSKDSFSGCAATTEIECL</sequence>
<evidence type="ECO:0000313" key="2">
    <source>
        <dbReference type="Proteomes" id="UP000779900"/>
    </source>
</evidence>
<dbReference type="AlphaFoldDB" id="A0A937XFV8"/>